<dbReference type="SUPFAM" id="SSF51905">
    <property type="entry name" value="FAD/NAD(P)-binding domain"/>
    <property type="match status" value="1"/>
</dbReference>
<dbReference type="Gene3D" id="3.50.50.60">
    <property type="entry name" value="FAD/NAD(P)-binding domain"/>
    <property type="match status" value="1"/>
</dbReference>
<dbReference type="PANTHER" id="PTHR13847:SF286">
    <property type="entry name" value="D-AMINO ACID DEHYDROGENASE"/>
    <property type="match status" value="1"/>
</dbReference>
<dbReference type="RefSeq" id="WP_317934539.1">
    <property type="nucleotide sequence ID" value="NZ_JAUBDH010000002.1"/>
</dbReference>
<feature type="domain" description="FAD dependent oxidoreductase" evidence="5">
    <location>
        <begin position="4"/>
        <end position="350"/>
    </location>
</feature>
<dbReference type="Gene3D" id="3.30.9.10">
    <property type="entry name" value="D-Amino Acid Oxidase, subunit A, domain 2"/>
    <property type="match status" value="1"/>
</dbReference>
<keyword evidence="4 6" id="KW-0560">Oxidoreductase</keyword>
<dbReference type="EMBL" id="JAUBDH010000002">
    <property type="protein sequence ID" value="MDW0109133.1"/>
    <property type="molecule type" value="Genomic_DNA"/>
</dbReference>
<evidence type="ECO:0000256" key="3">
    <source>
        <dbReference type="ARBA" id="ARBA00022630"/>
    </source>
</evidence>
<dbReference type="GO" id="GO:0016491">
    <property type="term" value="F:oxidoreductase activity"/>
    <property type="evidence" value="ECO:0007669"/>
    <property type="project" value="UniProtKB-KW"/>
</dbReference>
<comment type="cofactor">
    <cofactor evidence="1">
        <name>FAD</name>
        <dbReference type="ChEBI" id="CHEBI:57692"/>
    </cofactor>
</comment>
<reference evidence="6 7" key="1">
    <citation type="submission" date="2023-06" db="EMBL/GenBank/DDBJ databases">
        <title>Sporosarcina sp. nov., isolated from Korean traditional fermented seafood 'Jeotgal'.</title>
        <authorList>
            <person name="Yang A.-I."/>
            <person name="Shin N.-R."/>
        </authorList>
    </citation>
    <scope>NUCLEOTIDE SEQUENCE [LARGE SCALE GENOMIC DNA]</scope>
    <source>
        <strain evidence="6 7">KCTC3840</strain>
    </source>
</reference>
<comment type="caution">
    <text evidence="6">The sequence shown here is derived from an EMBL/GenBank/DDBJ whole genome shotgun (WGS) entry which is preliminary data.</text>
</comment>
<dbReference type="EC" id="1.-.-.-" evidence="6"/>
<keyword evidence="7" id="KW-1185">Reference proteome</keyword>
<proteinExistence type="inferred from homology"/>
<dbReference type="InterPro" id="IPR036188">
    <property type="entry name" value="FAD/NAD-bd_sf"/>
</dbReference>
<evidence type="ECO:0000256" key="1">
    <source>
        <dbReference type="ARBA" id="ARBA00001974"/>
    </source>
</evidence>
<evidence type="ECO:0000256" key="4">
    <source>
        <dbReference type="ARBA" id="ARBA00023002"/>
    </source>
</evidence>
<comment type="similarity">
    <text evidence="2">Belongs to the DadA oxidoreductase family.</text>
</comment>
<evidence type="ECO:0000256" key="2">
    <source>
        <dbReference type="ARBA" id="ARBA00009410"/>
    </source>
</evidence>
<evidence type="ECO:0000313" key="7">
    <source>
        <dbReference type="Proteomes" id="UP001280629"/>
    </source>
</evidence>
<accession>A0ABU4FYJ2</accession>
<organism evidence="6 7">
    <name type="scientific">Sporosarcina aquimarina</name>
    <dbReference type="NCBI Taxonomy" id="114975"/>
    <lineage>
        <taxon>Bacteria</taxon>
        <taxon>Bacillati</taxon>
        <taxon>Bacillota</taxon>
        <taxon>Bacilli</taxon>
        <taxon>Bacillales</taxon>
        <taxon>Caryophanaceae</taxon>
        <taxon>Sporosarcina</taxon>
    </lineage>
</organism>
<dbReference type="SUPFAM" id="SSF54373">
    <property type="entry name" value="FAD-linked reductases, C-terminal domain"/>
    <property type="match status" value="1"/>
</dbReference>
<protein>
    <submittedName>
        <fullName evidence="6">FAD-dependent oxidoreductase</fullName>
        <ecNumber evidence="6">1.-.-.-</ecNumber>
    </submittedName>
</protein>
<gene>
    <name evidence="6" type="ORF">QT716_03600</name>
</gene>
<keyword evidence="3" id="KW-0285">Flavoprotein</keyword>
<name>A0ABU4FYJ2_9BACL</name>
<sequence>MAQVVIVGAGILGASAAYELAKRGASVTVIDSNEEGSATKAAAGIICPWLSQRRNQDWYQLVRNGAKHYGTLISELSELGETDTGYRKVGAISLFNDQKKLEKAYERAHIRKEHAPEIGEIQLLDEEQTKQYYPLITDGFQSIYISGAARVDGRQLQSALIRSAKHYGAVFVEGYAGISKNENDDIMVTCKDQHYTADKIIFATGAWSSQLESLGIKLNIRGQKAQIIHMDPHDKRSADWPVVIPPGDQYLLSLNDGRVIAGATHEDEDVFQLSVTVGGVQEVITKALHVAEGLRNAELIEIRTGVRPFTPGFLPVIGALPGAPSIVVANGLGASGLTAGPYLGKLLAQLCMEEKTEIDLAPYALAQAIEPL</sequence>
<evidence type="ECO:0000259" key="5">
    <source>
        <dbReference type="Pfam" id="PF01266"/>
    </source>
</evidence>
<evidence type="ECO:0000313" key="6">
    <source>
        <dbReference type="EMBL" id="MDW0109133.1"/>
    </source>
</evidence>
<dbReference type="PANTHER" id="PTHR13847">
    <property type="entry name" value="SARCOSINE DEHYDROGENASE-RELATED"/>
    <property type="match status" value="1"/>
</dbReference>
<dbReference type="Pfam" id="PF01266">
    <property type="entry name" value="DAO"/>
    <property type="match status" value="1"/>
</dbReference>
<dbReference type="InterPro" id="IPR006076">
    <property type="entry name" value="FAD-dep_OxRdtase"/>
</dbReference>
<dbReference type="Proteomes" id="UP001280629">
    <property type="component" value="Unassembled WGS sequence"/>
</dbReference>